<evidence type="ECO:0000313" key="2">
    <source>
        <dbReference type="EMBL" id="NPT46681.1"/>
    </source>
</evidence>
<evidence type="ECO:0000313" key="3">
    <source>
        <dbReference type="Proteomes" id="UP000652198"/>
    </source>
</evidence>
<accession>A0ABX2C2U3</accession>
<dbReference type="PROSITE" id="PS50914">
    <property type="entry name" value="BON"/>
    <property type="match status" value="1"/>
</dbReference>
<dbReference type="RefSeq" id="WP_172316826.1">
    <property type="nucleotide sequence ID" value="NZ_WOEY01000139.1"/>
</dbReference>
<gene>
    <name evidence="2" type="ORF">GNZ12_36280</name>
</gene>
<proteinExistence type="predicted"/>
<dbReference type="InterPro" id="IPR007055">
    <property type="entry name" value="BON_dom"/>
</dbReference>
<reference evidence="2 3" key="1">
    <citation type="submission" date="2019-11" db="EMBL/GenBank/DDBJ databases">
        <title>Metabolism of dissolved organic matter in forest soils.</title>
        <authorList>
            <person name="Cyle K.T."/>
            <person name="Wilhelm R.C."/>
            <person name="Martinez C.E."/>
        </authorList>
    </citation>
    <scope>NUCLEOTIDE SEQUENCE [LARGE SCALE GENOMIC DNA]</scope>
    <source>
        <strain evidence="2 3">1N</strain>
    </source>
</reference>
<protein>
    <submittedName>
        <fullName evidence="2">BON domain-containing protein</fullName>
    </submittedName>
</protein>
<dbReference type="Pfam" id="PF04972">
    <property type="entry name" value="BON"/>
    <property type="match status" value="1"/>
</dbReference>
<organism evidence="2 3">
    <name type="scientific">Paraburkholderia solitsugae</name>
    <dbReference type="NCBI Taxonomy" id="2675748"/>
    <lineage>
        <taxon>Bacteria</taxon>
        <taxon>Pseudomonadati</taxon>
        <taxon>Pseudomonadota</taxon>
        <taxon>Betaproteobacteria</taxon>
        <taxon>Burkholderiales</taxon>
        <taxon>Burkholderiaceae</taxon>
        <taxon>Paraburkholderia</taxon>
    </lineage>
</organism>
<evidence type="ECO:0000259" key="1">
    <source>
        <dbReference type="PROSITE" id="PS50914"/>
    </source>
</evidence>
<comment type="caution">
    <text evidence="2">The sequence shown here is derived from an EMBL/GenBank/DDBJ whole genome shotgun (WGS) entry which is preliminary data.</text>
</comment>
<keyword evidence="3" id="KW-1185">Reference proteome</keyword>
<name>A0ABX2C2U3_9BURK</name>
<dbReference type="EMBL" id="WOEY01000139">
    <property type="protein sequence ID" value="NPT46681.1"/>
    <property type="molecule type" value="Genomic_DNA"/>
</dbReference>
<dbReference type="Proteomes" id="UP000652198">
    <property type="component" value="Unassembled WGS sequence"/>
</dbReference>
<sequence length="123" mass="13090">MSPDMRSKSRVTIFLAICAAVLSGKAIAEARYVRASAFETSTKSASESDKVESRRTVHAVRRALEHTPGITTSDITVLARAGTVTLLGSVPDQNQIIHAEAVAASVPNVQSVNNQLTVRPLGY</sequence>
<dbReference type="Gene3D" id="3.30.1340.30">
    <property type="match status" value="1"/>
</dbReference>
<feature type="domain" description="BON" evidence="1">
    <location>
        <begin position="52"/>
        <end position="120"/>
    </location>
</feature>